<feature type="compositionally biased region" description="Basic and acidic residues" evidence="1">
    <location>
        <begin position="61"/>
        <end position="76"/>
    </location>
</feature>
<dbReference type="OrthoDB" id="6105302at2759"/>
<sequence>MKGGDSDETYSTTPLNIKKRRRRKSSRPSPSSQVEDKRQRTNSEKSSESDTDSESEQSDYNSREKDEMSKPSDLKNRQIQITKSGKNKLFNRSQINSNADKIIICGDFNDDQLNHSKQKLRKICNQNSLYQIITDATNSVKDQCLYDLIMVNDPDIILYSEVGENILENSIRYHCPISASSVDDSNTVLPILEYDEIQKLEELILSEQDVEDVLKVLKYISNWHRSRSKTSQPSRLDTFTWMSSNTLEELYIEDNIAGDIPNVKIINGLNLRVLILSLKGNDIWSCEGSFAGVINVEYYDMSGWTCEKLPISLLYGFPNLKTLKASGSFLGHGFVNNAKAVSFLSKNLRMRLTFRLIEFRI</sequence>
<gene>
    <name evidence="2" type="ORF">MCOR_10576</name>
</gene>
<evidence type="ECO:0000313" key="3">
    <source>
        <dbReference type="Proteomes" id="UP000507470"/>
    </source>
</evidence>
<dbReference type="Gene3D" id="3.60.10.10">
    <property type="entry name" value="Endonuclease/exonuclease/phosphatase"/>
    <property type="match status" value="1"/>
</dbReference>
<proteinExistence type="predicted"/>
<dbReference type="SUPFAM" id="SSF56219">
    <property type="entry name" value="DNase I-like"/>
    <property type="match status" value="1"/>
</dbReference>
<dbReference type="EMBL" id="CACVKT020001854">
    <property type="protein sequence ID" value="CAC5372512.1"/>
    <property type="molecule type" value="Genomic_DNA"/>
</dbReference>
<evidence type="ECO:0000256" key="1">
    <source>
        <dbReference type="SAM" id="MobiDB-lite"/>
    </source>
</evidence>
<feature type="compositionally biased region" description="Basic and acidic residues" evidence="1">
    <location>
        <begin position="34"/>
        <end position="48"/>
    </location>
</feature>
<feature type="region of interest" description="Disordered" evidence="1">
    <location>
        <begin position="1"/>
        <end position="79"/>
    </location>
</feature>
<reference evidence="2 3" key="1">
    <citation type="submission" date="2020-06" db="EMBL/GenBank/DDBJ databases">
        <authorList>
            <person name="Li R."/>
            <person name="Bekaert M."/>
        </authorList>
    </citation>
    <scope>NUCLEOTIDE SEQUENCE [LARGE SCALE GENOMIC DNA]</scope>
    <source>
        <strain evidence="3">wild</strain>
    </source>
</reference>
<dbReference type="Gene3D" id="3.80.10.10">
    <property type="entry name" value="Ribonuclease Inhibitor"/>
    <property type="match status" value="1"/>
</dbReference>
<protein>
    <submittedName>
        <fullName evidence="2">Uncharacterized protein</fullName>
    </submittedName>
</protein>
<dbReference type="InterPro" id="IPR032675">
    <property type="entry name" value="LRR_dom_sf"/>
</dbReference>
<dbReference type="Proteomes" id="UP000507470">
    <property type="component" value="Unassembled WGS sequence"/>
</dbReference>
<keyword evidence="3" id="KW-1185">Reference proteome</keyword>
<organism evidence="2 3">
    <name type="scientific">Mytilus coruscus</name>
    <name type="common">Sea mussel</name>
    <dbReference type="NCBI Taxonomy" id="42192"/>
    <lineage>
        <taxon>Eukaryota</taxon>
        <taxon>Metazoa</taxon>
        <taxon>Spiralia</taxon>
        <taxon>Lophotrochozoa</taxon>
        <taxon>Mollusca</taxon>
        <taxon>Bivalvia</taxon>
        <taxon>Autobranchia</taxon>
        <taxon>Pteriomorphia</taxon>
        <taxon>Mytilida</taxon>
        <taxon>Mytiloidea</taxon>
        <taxon>Mytilidae</taxon>
        <taxon>Mytilinae</taxon>
        <taxon>Mytilus</taxon>
    </lineage>
</organism>
<evidence type="ECO:0000313" key="2">
    <source>
        <dbReference type="EMBL" id="CAC5372512.1"/>
    </source>
</evidence>
<name>A0A6J8ARM6_MYTCO</name>
<accession>A0A6J8ARM6</accession>
<dbReference type="InterPro" id="IPR036691">
    <property type="entry name" value="Endo/exonu/phosph_ase_sf"/>
</dbReference>
<dbReference type="SUPFAM" id="SSF52058">
    <property type="entry name" value="L domain-like"/>
    <property type="match status" value="1"/>
</dbReference>
<dbReference type="AlphaFoldDB" id="A0A6J8ARM6"/>
<feature type="compositionally biased region" description="Basic residues" evidence="1">
    <location>
        <begin position="17"/>
        <end position="26"/>
    </location>
</feature>